<keyword evidence="2" id="KW-1185">Reference proteome</keyword>
<proteinExistence type="predicted"/>
<reference evidence="1 2" key="1">
    <citation type="submission" date="2020-05" db="EMBL/GenBank/DDBJ databases">
        <title>Description of Pedobacter foliorum sp. nov.</title>
        <authorList>
            <person name="Qi S."/>
            <person name="Carlier A."/>
            <person name="Cnockaert M."/>
            <person name="Vandamme P."/>
        </authorList>
    </citation>
    <scope>NUCLEOTIDE SEQUENCE [LARGE SCALE GENOMIC DNA]</scope>
    <source>
        <strain evidence="1 2">LMG 31300</strain>
    </source>
</reference>
<gene>
    <name evidence="1" type="ORF">HQN85_10300</name>
</gene>
<name>A0ABX2DDH1_9SPHI</name>
<dbReference type="RefSeq" id="WP_173271843.1">
    <property type="nucleotide sequence ID" value="NZ_JABMKV010000002.1"/>
</dbReference>
<dbReference type="EMBL" id="JABMKV010000002">
    <property type="protein sequence ID" value="NQX32120.1"/>
    <property type="molecule type" value="Genomic_DNA"/>
</dbReference>
<comment type="caution">
    <text evidence="1">The sequence shown here is derived from an EMBL/GenBank/DDBJ whole genome shotgun (WGS) entry which is preliminary data.</text>
</comment>
<evidence type="ECO:0000313" key="2">
    <source>
        <dbReference type="Proteomes" id="UP000762110"/>
    </source>
</evidence>
<evidence type="ECO:0000313" key="1">
    <source>
        <dbReference type="EMBL" id="NQX32120.1"/>
    </source>
</evidence>
<dbReference type="Proteomes" id="UP000762110">
    <property type="component" value="Unassembled WGS sequence"/>
</dbReference>
<accession>A0ABX2DDH1</accession>
<sequence length="139" mass="15748">MKKFPFTNAGFLALQHDLYSLSDEVLKIEADLVLNCFDYWMDNHFELSNNQLSYLKAIDARAKPLLIFNTSFAIENRLPIILNKARNSNDSEQGKIIWHKSTLSASSGGHSGYKASGILEINIAYQLVEIHQPVFAKLF</sequence>
<organism evidence="1 2">
    <name type="scientific">Pedobacter boryungensis</name>
    <dbReference type="NCBI Taxonomy" id="869962"/>
    <lineage>
        <taxon>Bacteria</taxon>
        <taxon>Pseudomonadati</taxon>
        <taxon>Bacteroidota</taxon>
        <taxon>Sphingobacteriia</taxon>
        <taxon>Sphingobacteriales</taxon>
        <taxon>Sphingobacteriaceae</taxon>
        <taxon>Pedobacter</taxon>
    </lineage>
</organism>
<protein>
    <submittedName>
        <fullName evidence="1">Uncharacterized protein</fullName>
    </submittedName>
</protein>